<sequence>MLFSQPAAFGATVPVDTSINHFLGKWFNRKEKDAEPTDQDTSDIDDDLELRGRHHEGDYVDDSEIESDEQEMWGGLRRPAGKKDRSFWGGNNDDSDNDDDDDHGGHLMPCPPSF</sequence>
<protein>
    <submittedName>
        <fullName evidence="2">Uncharacterized protein</fullName>
    </submittedName>
</protein>
<organism evidence="2">
    <name type="scientific">Strombidinopsis acuminata</name>
    <dbReference type="NCBI Taxonomy" id="141414"/>
    <lineage>
        <taxon>Eukaryota</taxon>
        <taxon>Sar</taxon>
        <taxon>Alveolata</taxon>
        <taxon>Ciliophora</taxon>
        <taxon>Intramacronucleata</taxon>
        <taxon>Spirotrichea</taxon>
        <taxon>Choreotrichia</taxon>
        <taxon>Choreotrichida</taxon>
        <taxon>Strombidinopsidae</taxon>
        <taxon>Strombidinopsis</taxon>
    </lineage>
</organism>
<proteinExistence type="predicted"/>
<evidence type="ECO:0000313" key="2">
    <source>
        <dbReference type="EMBL" id="CAE0565499.1"/>
    </source>
</evidence>
<dbReference type="EMBL" id="HBIQ01058491">
    <property type="protein sequence ID" value="CAE0565499.1"/>
    <property type="molecule type" value="Transcribed_RNA"/>
</dbReference>
<evidence type="ECO:0000256" key="1">
    <source>
        <dbReference type="SAM" id="MobiDB-lite"/>
    </source>
</evidence>
<feature type="compositionally biased region" description="Acidic residues" evidence="1">
    <location>
        <begin position="93"/>
        <end position="102"/>
    </location>
</feature>
<reference evidence="2" key="1">
    <citation type="submission" date="2021-01" db="EMBL/GenBank/DDBJ databases">
        <authorList>
            <person name="Corre E."/>
            <person name="Pelletier E."/>
            <person name="Niang G."/>
            <person name="Scheremetjew M."/>
            <person name="Finn R."/>
            <person name="Kale V."/>
            <person name="Holt S."/>
            <person name="Cochrane G."/>
            <person name="Meng A."/>
            <person name="Brown T."/>
            <person name="Cohen L."/>
        </authorList>
    </citation>
    <scope>NUCLEOTIDE SEQUENCE</scope>
    <source>
        <strain evidence="2">SPMC142</strain>
    </source>
</reference>
<feature type="compositionally biased region" description="Acidic residues" evidence="1">
    <location>
        <begin position="59"/>
        <end position="71"/>
    </location>
</feature>
<accession>A0A7S3WLK2</accession>
<feature type="compositionally biased region" description="Basic and acidic residues" evidence="1">
    <location>
        <begin position="49"/>
        <end position="58"/>
    </location>
</feature>
<name>A0A7S3WLK2_9SPIT</name>
<gene>
    <name evidence="2" type="ORF">SACU0126_LOCUS18574</name>
</gene>
<feature type="region of interest" description="Disordered" evidence="1">
    <location>
        <begin position="27"/>
        <end position="114"/>
    </location>
</feature>
<feature type="compositionally biased region" description="Acidic residues" evidence="1">
    <location>
        <begin position="36"/>
        <end position="48"/>
    </location>
</feature>
<dbReference type="AlphaFoldDB" id="A0A7S3WLK2"/>